<gene>
    <name evidence="2" type="ORF">CSUB_C0963</name>
    <name evidence="1" type="ORF">HGMM_F28E01C17</name>
</gene>
<dbReference type="Proteomes" id="UP000008120">
    <property type="component" value="Chromosome"/>
</dbReference>
<protein>
    <submittedName>
        <fullName evidence="1">Uncharacterized protein</fullName>
    </submittedName>
</protein>
<accession>E6N6U7</accession>
<dbReference type="EMBL" id="AP011852">
    <property type="protein sequence ID" value="BAJ48016.1"/>
    <property type="molecule type" value="Genomic_DNA"/>
</dbReference>
<evidence type="ECO:0000313" key="1">
    <source>
        <dbReference type="EMBL" id="BAJ48016.1"/>
    </source>
</evidence>
<proteinExistence type="predicted"/>
<dbReference type="SUPFAM" id="SSF57850">
    <property type="entry name" value="RING/U-box"/>
    <property type="match status" value="1"/>
</dbReference>
<organism evidence="1 3">
    <name type="scientific">Caldiarchaeum subterraneum</name>
    <dbReference type="NCBI Taxonomy" id="311458"/>
    <lineage>
        <taxon>Archaea</taxon>
        <taxon>Nitrososphaerota</taxon>
        <taxon>Candidatus Caldarchaeales</taxon>
        <taxon>Candidatus Caldarchaeaceae</taxon>
        <taxon>Candidatus Caldarchaeum</taxon>
    </lineage>
</organism>
<evidence type="ECO:0000313" key="2">
    <source>
        <dbReference type="EMBL" id="BAJ50816.1"/>
    </source>
</evidence>
<name>E6N6U7_CALS0</name>
<dbReference type="EMBL" id="BA000048">
    <property type="protein sequence ID" value="BAJ50816.1"/>
    <property type="molecule type" value="Genomic_DNA"/>
</dbReference>
<dbReference type="STRING" id="311458.CSUB_C0963"/>
<dbReference type="KEGG" id="csu:CSUB_C0963"/>
<evidence type="ECO:0000313" key="3">
    <source>
        <dbReference type="Proteomes" id="UP000008120"/>
    </source>
</evidence>
<dbReference type="AlphaFoldDB" id="E6N6U7"/>
<reference evidence="1 3" key="2">
    <citation type="journal article" date="2011" name="Nucleic Acids Res.">
        <title>Insights into the evolution of Archaea and eukaryotic protein modifier systems revealed by the genome of a novel archaeal group.</title>
        <authorList>
            <person name="Nunoura T."/>
            <person name="Takaki Y."/>
            <person name="Kakuta J."/>
            <person name="Nishi S."/>
            <person name="Sugahara J."/>
            <person name="Kazama H."/>
            <person name="Chee G."/>
            <person name="Hattori M."/>
            <person name="Kanai A."/>
            <person name="Atomi H."/>
            <person name="Takai K."/>
            <person name="Takami H."/>
        </authorList>
    </citation>
    <scope>NUCLEOTIDE SEQUENCE [LARGE SCALE GENOMIC DNA]</scope>
</reference>
<sequence length="158" mass="17710">MSQEGSWCPNCGAPVELSPDTVVLICGYCGTAVSLTGNTYTLSIVECEDKGVVNNVLEMFVRERAKGGVLRDVKYLMVPRWVIEVEERRYRDKSSYSEYRPVRGTIRERLAVAVYGKRFEGLFGLGQVKYILLSRLEAAKPFDAEKVMGWSAIGSELE</sequence>
<reference evidence="1 3" key="1">
    <citation type="journal article" date="2005" name="Environ. Microbiol.">
        <title>Genetic and functional properties of uncultivated thermophilic crenarchaeotes from a subsurface gold mine as revealed by analysis of genome fragments.</title>
        <authorList>
            <person name="Nunoura T."/>
            <person name="Hirayama H."/>
            <person name="Takami H."/>
            <person name="Oida H."/>
            <person name="Nishi S."/>
            <person name="Shimamura S."/>
            <person name="Suzuki Y."/>
            <person name="Inagaki F."/>
            <person name="Takai K."/>
            <person name="Nealson K.H."/>
            <person name="Horikoshi K."/>
        </authorList>
    </citation>
    <scope>NUCLEOTIDE SEQUENCE [LARGE SCALE GENOMIC DNA]</scope>
</reference>
<dbReference type="BioCyc" id="CCAL311458:G131R-971-MONOMER"/>